<proteinExistence type="predicted"/>
<gene>
    <name evidence="2" type="ORF">RU93_GL000735</name>
</gene>
<dbReference type="EMBL" id="JXKD01000015">
    <property type="protein sequence ID" value="OJG09575.1"/>
    <property type="molecule type" value="Genomic_DNA"/>
</dbReference>
<keyword evidence="3" id="KW-1185">Reference proteome</keyword>
<feature type="transmembrane region" description="Helical" evidence="1">
    <location>
        <begin position="38"/>
        <end position="59"/>
    </location>
</feature>
<name>A0A1L8QPY4_9ENTE</name>
<organism evidence="2 3">
    <name type="scientific">Enterococcus aquimarinus</name>
    <dbReference type="NCBI Taxonomy" id="328396"/>
    <lineage>
        <taxon>Bacteria</taxon>
        <taxon>Bacillati</taxon>
        <taxon>Bacillota</taxon>
        <taxon>Bacilli</taxon>
        <taxon>Lactobacillales</taxon>
        <taxon>Enterococcaceae</taxon>
        <taxon>Enterococcus</taxon>
    </lineage>
</organism>
<protein>
    <submittedName>
        <fullName evidence="2">Uncharacterized protein</fullName>
    </submittedName>
</protein>
<keyword evidence="1" id="KW-0472">Membrane</keyword>
<reference evidence="2 3" key="1">
    <citation type="submission" date="2014-12" db="EMBL/GenBank/DDBJ databases">
        <title>Draft genome sequences of 29 type strains of Enterococci.</title>
        <authorList>
            <person name="Zhong Z."/>
            <person name="Sun Z."/>
            <person name="Liu W."/>
            <person name="Zhang W."/>
            <person name="Zhang H."/>
        </authorList>
    </citation>
    <scope>NUCLEOTIDE SEQUENCE [LARGE SCALE GENOMIC DNA]</scope>
    <source>
        <strain evidence="2 3">DSM 17690</strain>
    </source>
</reference>
<sequence length="153" mass="16852">MFGSVIDKENNVTKLVVSNSMYELNSFSIHNTINHHSVVPYGFGTAAVFVAGILAGYIIDGYIMFASGQPASSWISDGMHAALNYYNKQSGFVSTIHVSKDGGIYGGGGHPCYLIFKSTQTPKYIRKKHTHDNSGDTSYNHFPFFDTISHLFQ</sequence>
<keyword evidence="1" id="KW-1133">Transmembrane helix</keyword>
<dbReference type="Proteomes" id="UP000182149">
    <property type="component" value="Unassembled WGS sequence"/>
</dbReference>
<evidence type="ECO:0000256" key="1">
    <source>
        <dbReference type="SAM" id="Phobius"/>
    </source>
</evidence>
<evidence type="ECO:0000313" key="2">
    <source>
        <dbReference type="EMBL" id="OJG09575.1"/>
    </source>
</evidence>
<keyword evidence="1" id="KW-0812">Transmembrane</keyword>
<dbReference type="OrthoDB" id="9780824at2"/>
<comment type="caution">
    <text evidence="2">The sequence shown here is derived from an EMBL/GenBank/DDBJ whole genome shotgun (WGS) entry which is preliminary data.</text>
</comment>
<dbReference type="AlphaFoldDB" id="A0A1L8QPY4"/>
<accession>A0A1L8QPY4</accession>
<evidence type="ECO:0000313" key="3">
    <source>
        <dbReference type="Proteomes" id="UP000182149"/>
    </source>
</evidence>